<keyword evidence="3" id="KW-0946">Virion</keyword>
<feature type="chain" id="PRO_5011450912" evidence="1">
    <location>
        <begin position="25"/>
        <end position="165"/>
    </location>
</feature>
<dbReference type="PANTHER" id="PTHR37089">
    <property type="entry name" value="PROTEIN U-RELATED"/>
    <property type="match status" value="1"/>
</dbReference>
<keyword evidence="4" id="KW-1185">Reference proteome</keyword>
<dbReference type="EMBL" id="FNSL01000001">
    <property type="protein sequence ID" value="SEB72179.1"/>
    <property type="molecule type" value="Genomic_DNA"/>
</dbReference>
<feature type="signal peptide" evidence="1">
    <location>
        <begin position="1"/>
        <end position="24"/>
    </location>
</feature>
<evidence type="ECO:0000259" key="2">
    <source>
        <dbReference type="Pfam" id="PF05229"/>
    </source>
</evidence>
<dbReference type="SMART" id="SM00972">
    <property type="entry name" value="SCPU"/>
    <property type="match status" value="1"/>
</dbReference>
<dbReference type="InterPro" id="IPR007893">
    <property type="entry name" value="Spore_coat_U/FanG"/>
</dbReference>
<sequence length="165" mass="16887">MRTHFLFAMTALGVFLVTLKPAFAATATGSMNVQIQIIAECLVTSATDLDFGTEGIIASNIDQTSTISVQCTDGTPYNVGLGAGAGSGATVTNRLMTGPASATISYALYRDSGRTQNWGETVGTDTVAGTGNGNVQAITVYGRVPAQATPGVGTYTDSVTVTVTY</sequence>
<dbReference type="Pfam" id="PF05229">
    <property type="entry name" value="SCPU"/>
    <property type="match status" value="1"/>
</dbReference>
<feature type="domain" description="Spore coat protein U/FanG" evidence="2">
    <location>
        <begin position="28"/>
        <end position="162"/>
    </location>
</feature>
<evidence type="ECO:0000313" key="4">
    <source>
        <dbReference type="Proteomes" id="UP000199064"/>
    </source>
</evidence>
<keyword evidence="3" id="KW-0167">Capsid protein</keyword>
<evidence type="ECO:0000313" key="3">
    <source>
        <dbReference type="EMBL" id="SEB72179.1"/>
    </source>
</evidence>
<dbReference type="InterPro" id="IPR053167">
    <property type="entry name" value="Spore_coat_component"/>
</dbReference>
<dbReference type="Proteomes" id="UP000199064">
    <property type="component" value="Unassembled WGS sequence"/>
</dbReference>
<dbReference type="RefSeq" id="WP_090329265.1">
    <property type="nucleotide sequence ID" value="NZ_FNSL01000001.1"/>
</dbReference>
<evidence type="ECO:0000256" key="1">
    <source>
        <dbReference type="SAM" id="SignalP"/>
    </source>
</evidence>
<proteinExistence type="predicted"/>
<name>A0A1H4LN16_9HYPH</name>
<dbReference type="PANTHER" id="PTHR37089:SF4">
    <property type="entry name" value="EXPORTED PROTEIN"/>
    <property type="match status" value="1"/>
</dbReference>
<organism evidence="3 4">
    <name type="scientific">Nitratireductor aquibiodomus</name>
    <dbReference type="NCBI Taxonomy" id="204799"/>
    <lineage>
        <taxon>Bacteria</taxon>
        <taxon>Pseudomonadati</taxon>
        <taxon>Pseudomonadota</taxon>
        <taxon>Alphaproteobacteria</taxon>
        <taxon>Hyphomicrobiales</taxon>
        <taxon>Phyllobacteriaceae</taxon>
        <taxon>Nitratireductor</taxon>
    </lineage>
</organism>
<dbReference type="AlphaFoldDB" id="A0A1H4LN16"/>
<protein>
    <submittedName>
        <fullName evidence="3">Spore coat protein U (SCPU) domain-containing protein</fullName>
    </submittedName>
</protein>
<reference evidence="4" key="1">
    <citation type="submission" date="2016-10" db="EMBL/GenBank/DDBJ databases">
        <authorList>
            <person name="Varghese N."/>
            <person name="Submissions S."/>
        </authorList>
    </citation>
    <scope>NUCLEOTIDE SEQUENCE [LARGE SCALE GENOMIC DNA]</scope>
    <source>
        <strain evidence="4">ES.061</strain>
    </source>
</reference>
<keyword evidence="1" id="KW-0732">Signal</keyword>
<accession>A0A1H4LN16</accession>
<gene>
    <name evidence="3" type="ORF">SAMN05216452_2916</name>
</gene>